<protein>
    <submittedName>
        <fullName evidence="1">Uncharacterized protein</fullName>
    </submittedName>
</protein>
<organism evidence="1">
    <name type="scientific">Siphoviridae sp. ctBCr48</name>
    <dbReference type="NCBI Taxonomy" id="2827802"/>
    <lineage>
        <taxon>Viruses</taxon>
        <taxon>Duplodnaviria</taxon>
        <taxon>Heunggongvirae</taxon>
        <taxon>Uroviricota</taxon>
        <taxon>Caudoviricetes</taxon>
    </lineage>
</organism>
<name>A0A8S5SHN2_9CAUD</name>
<dbReference type="EMBL" id="BK032595">
    <property type="protein sequence ID" value="DAF50432.1"/>
    <property type="molecule type" value="Genomic_DNA"/>
</dbReference>
<sequence length="181" mass="21411">MAFLPKNDQQLQQLFAVPLRNVAAFVARKIYVENAVIVNQVVYGAGLPQEYERTYQFRDEAWQIEKPEHYSHGHIAEYKFYYDYKKLTIDRDKAQHGSPPYTTTYSDVRPYLVDIIYAGQVGNRGMLFGDGYWRKARNAWTKLLQSLGKKKMKDWFRQAFNYYGMDGEYYANVPLDTWDEE</sequence>
<reference evidence="1" key="1">
    <citation type="journal article" date="2021" name="Proc. Natl. Acad. Sci. U.S.A.">
        <title>A Catalog of Tens of Thousands of Viruses from Human Metagenomes Reveals Hidden Associations with Chronic Diseases.</title>
        <authorList>
            <person name="Tisza M.J."/>
            <person name="Buck C.B."/>
        </authorList>
    </citation>
    <scope>NUCLEOTIDE SEQUENCE</scope>
    <source>
        <strain evidence="1">CtBCr48</strain>
    </source>
</reference>
<accession>A0A8S5SHN2</accession>
<proteinExistence type="predicted"/>
<evidence type="ECO:0000313" key="1">
    <source>
        <dbReference type="EMBL" id="DAF50432.1"/>
    </source>
</evidence>